<accession>A0A0B1SJ54</accession>
<dbReference type="EMBL" id="KN572965">
    <property type="protein sequence ID" value="KHJ83542.1"/>
    <property type="molecule type" value="Genomic_DNA"/>
</dbReference>
<gene>
    <name evidence="1" type="ORF">OESDEN_16759</name>
</gene>
<reference evidence="1 2" key="1">
    <citation type="submission" date="2014-03" db="EMBL/GenBank/DDBJ databases">
        <title>Draft genome of the hookworm Oesophagostomum dentatum.</title>
        <authorList>
            <person name="Mitreva M."/>
        </authorList>
    </citation>
    <scope>NUCLEOTIDE SEQUENCE [LARGE SCALE GENOMIC DNA]</scope>
    <source>
        <strain evidence="1 2">OD-Hann</strain>
    </source>
</reference>
<evidence type="ECO:0000313" key="2">
    <source>
        <dbReference type="Proteomes" id="UP000053660"/>
    </source>
</evidence>
<evidence type="ECO:0000313" key="1">
    <source>
        <dbReference type="EMBL" id="KHJ83542.1"/>
    </source>
</evidence>
<name>A0A0B1SJ54_OESDE</name>
<dbReference type="PANTHER" id="PTHR12298">
    <property type="entry name" value="PCDC2 PROGRAMMED CELL DEATH PROTEIN 2 -RELATED"/>
    <property type="match status" value="1"/>
</dbReference>
<keyword evidence="2" id="KW-1185">Reference proteome</keyword>
<organism evidence="1 2">
    <name type="scientific">Oesophagostomum dentatum</name>
    <name type="common">Nodular worm</name>
    <dbReference type="NCBI Taxonomy" id="61180"/>
    <lineage>
        <taxon>Eukaryota</taxon>
        <taxon>Metazoa</taxon>
        <taxon>Ecdysozoa</taxon>
        <taxon>Nematoda</taxon>
        <taxon>Chromadorea</taxon>
        <taxon>Rhabditida</taxon>
        <taxon>Rhabditina</taxon>
        <taxon>Rhabditomorpha</taxon>
        <taxon>Strongyloidea</taxon>
        <taxon>Strongylidae</taxon>
        <taxon>Oesophagostomum</taxon>
    </lineage>
</organism>
<dbReference type="PANTHER" id="PTHR12298:SF4">
    <property type="entry name" value="PROGRAMMED CELL DEATH PROTEIN 2"/>
    <property type="match status" value="1"/>
</dbReference>
<dbReference type="Proteomes" id="UP000053660">
    <property type="component" value="Unassembled WGS sequence"/>
</dbReference>
<dbReference type="GO" id="GO:0005634">
    <property type="term" value="C:nucleus"/>
    <property type="evidence" value="ECO:0007669"/>
    <property type="project" value="TreeGrafter"/>
</dbReference>
<sequence length="167" mass="18723">MQKNAHDLPVYLGYAVPLGLDSLYRLRSIFLPLGKIGGKPSWLNPKFLPTSAELECPICQKQMCFLIQVYATSDNDPPHSFHRSLFIFVCRNPQCSRVAYNIHSMLTCFSYSLTALLTIEFYCVRRSGPFTVDGDVPDPRAPEDAPQLCEICGCYASKKCGKCGNSW</sequence>
<protein>
    <recommendedName>
        <fullName evidence="3">Programmed cell death protein 2 domain protein</fullName>
    </recommendedName>
</protein>
<proteinExistence type="predicted"/>
<dbReference type="OrthoDB" id="443682at2759"/>
<dbReference type="AlphaFoldDB" id="A0A0B1SJ54"/>
<evidence type="ECO:0008006" key="3">
    <source>
        <dbReference type="Google" id="ProtNLM"/>
    </source>
</evidence>